<feature type="binding site" evidence="8">
    <location>
        <position position="156"/>
    </location>
    <ligand>
        <name>substrate</name>
    </ligand>
</feature>
<comment type="subcellular location">
    <subcellularLocation>
        <location evidence="8">Cytoplasm</location>
    </subcellularLocation>
</comment>
<dbReference type="PRINTS" id="PR00474">
    <property type="entry name" value="GLU5KINASE"/>
</dbReference>
<evidence type="ECO:0000313" key="10">
    <source>
        <dbReference type="EMBL" id="MBO8434018.1"/>
    </source>
</evidence>
<feature type="binding site" evidence="8">
    <location>
        <position position="16"/>
    </location>
    <ligand>
        <name>ATP</name>
        <dbReference type="ChEBI" id="CHEBI:30616"/>
    </ligand>
</feature>
<protein>
    <recommendedName>
        <fullName evidence="8">Glutamate 5-kinase</fullName>
        <ecNumber evidence="8">2.7.2.11</ecNumber>
    </recommendedName>
    <alternativeName>
        <fullName evidence="8">Gamma-glutamyl kinase</fullName>
        <shortName evidence="8">GK</shortName>
    </alternativeName>
</protein>
<evidence type="ECO:0000256" key="6">
    <source>
        <dbReference type="ARBA" id="ARBA00022777"/>
    </source>
</evidence>
<feature type="domain" description="Aspartate/glutamate/uridylate kinase" evidence="9">
    <location>
        <begin position="11"/>
        <end position="242"/>
    </location>
</feature>
<dbReference type="InterPro" id="IPR005715">
    <property type="entry name" value="Glu_5kinase/COase_Synthase"/>
</dbReference>
<feature type="binding site" evidence="8">
    <location>
        <position position="57"/>
    </location>
    <ligand>
        <name>substrate</name>
    </ligand>
</feature>
<keyword evidence="6 8" id="KW-0418">Kinase</keyword>
<dbReference type="EC" id="2.7.2.11" evidence="8"/>
<dbReference type="GO" id="GO:0005524">
    <property type="term" value="F:ATP binding"/>
    <property type="evidence" value="ECO:0007669"/>
    <property type="project" value="UniProtKB-KW"/>
</dbReference>
<dbReference type="InterPro" id="IPR041739">
    <property type="entry name" value="G5K_ProB"/>
</dbReference>
<comment type="caution">
    <text evidence="8">Lacks conserved residue(s) required for the propagation of feature annotation.</text>
</comment>
<dbReference type="NCBIfam" id="TIGR01027">
    <property type="entry name" value="proB"/>
    <property type="match status" value="1"/>
</dbReference>
<dbReference type="Pfam" id="PF00696">
    <property type="entry name" value="AA_kinase"/>
    <property type="match status" value="1"/>
</dbReference>
<dbReference type="CDD" id="cd04242">
    <property type="entry name" value="AAK_G5K_ProB"/>
    <property type="match status" value="1"/>
</dbReference>
<dbReference type="AlphaFoldDB" id="A0A9D9H420"/>
<keyword evidence="4 8" id="KW-0808">Transferase</keyword>
<evidence type="ECO:0000313" key="11">
    <source>
        <dbReference type="Proteomes" id="UP000823611"/>
    </source>
</evidence>
<dbReference type="FunFam" id="3.40.1160.10:FF:000018">
    <property type="entry name" value="Glutamate 5-kinase"/>
    <property type="match status" value="1"/>
</dbReference>
<dbReference type="InterPro" id="IPR019797">
    <property type="entry name" value="Glutamate_5-kinase_CS"/>
</dbReference>
<dbReference type="InterPro" id="IPR001057">
    <property type="entry name" value="Glu/AcGlu_kinase"/>
</dbReference>
<dbReference type="GO" id="GO:0005829">
    <property type="term" value="C:cytosol"/>
    <property type="evidence" value="ECO:0007669"/>
    <property type="project" value="TreeGrafter"/>
</dbReference>
<evidence type="ECO:0000256" key="8">
    <source>
        <dbReference type="HAMAP-Rule" id="MF_00456"/>
    </source>
</evidence>
<evidence type="ECO:0000256" key="5">
    <source>
        <dbReference type="ARBA" id="ARBA00022741"/>
    </source>
</evidence>
<organism evidence="10 11">
    <name type="scientific">Candidatus Fimicola merdigallinarum</name>
    <dbReference type="NCBI Taxonomy" id="2840819"/>
    <lineage>
        <taxon>Bacteria</taxon>
        <taxon>Bacillati</taxon>
        <taxon>Bacillota</taxon>
        <taxon>Clostridia</taxon>
        <taxon>Lachnospirales</taxon>
        <taxon>Lachnospiraceae</taxon>
        <taxon>Lachnospiraceae incertae sedis</taxon>
        <taxon>Candidatus Fimicola</taxon>
    </lineage>
</organism>
<dbReference type="PANTHER" id="PTHR43654:SF1">
    <property type="entry name" value="ISOPENTENYL PHOSPHATE KINASE"/>
    <property type="match status" value="1"/>
</dbReference>
<dbReference type="PROSITE" id="PS00902">
    <property type="entry name" value="GLUTAMATE_5_KINASE"/>
    <property type="match status" value="1"/>
</dbReference>
<comment type="similarity">
    <text evidence="8">Belongs to the glutamate 5-kinase family.</text>
</comment>
<dbReference type="SUPFAM" id="SSF53633">
    <property type="entry name" value="Carbamate kinase-like"/>
    <property type="match status" value="1"/>
</dbReference>
<keyword evidence="1 8" id="KW-0963">Cytoplasm</keyword>
<dbReference type="Gene3D" id="3.40.1160.10">
    <property type="entry name" value="Acetylglutamate kinase-like"/>
    <property type="match status" value="1"/>
</dbReference>
<dbReference type="GO" id="GO:0055129">
    <property type="term" value="P:L-proline biosynthetic process"/>
    <property type="evidence" value="ECO:0007669"/>
    <property type="project" value="UniProtKB-UniRule"/>
</dbReference>
<evidence type="ECO:0000256" key="7">
    <source>
        <dbReference type="ARBA" id="ARBA00022840"/>
    </source>
</evidence>
<evidence type="ECO:0000259" key="9">
    <source>
        <dbReference type="Pfam" id="PF00696"/>
    </source>
</evidence>
<comment type="pathway">
    <text evidence="8">Amino-acid biosynthesis; L-proline biosynthesis; L-glutamate 5-semialdehyde from L-glutamate: step 1/2.</text>
</comment>
<name>A0A9D9H420_9FIRM</name>
<dbReference type="InterPro" id="IPR011529">
    <property type="entry name" value="Glu_5kinase"/>
</dbReference>
<accession>A0A9D9H420</accession>
<reference evidence="10" key="2">
    <citation type="journal article" date="2021" name="PeerJ">
        <title>Extensive microbial diversity within the chicken gut microbiome revealed by metagenomics and culture.</title>
        <authorList>
            <person name="Gilroy R."/>
            <person name="Ravi A."/>
            <person name="Getino M."/>
            <person name="Pursley I."/>
            <person name="Horton D.L."/>
            <person name="Alikhan N.F."/>
            <person name="Baker D."/>
            <person name="Gharbi K."/>
            <person name="Hall N."/>
            <person name="Watson M."/>
            <person name="Adriaenssens E.M."/>
            <person name="Foster-Nyarko E."/>
            <person name="Jarju S."/>
            <person name="Secka A."/>
            <person name="Antonio M."/>
            <person name="Oren A."/>
            <person name="Chaudhuri R.R."/>
            <person name="La Ragione R."/>
            <person name="Hildebrand F."/>
            <person name="Pallen M.J."/>
        </authorList>
    </citation>
    <scope>NUCLEOTIDE SEQUENCE</scope>
    <source>
        <strain evidence="10">F6-4510</strain>
    </source>
</reference>
<evidence type="ECO:0000256" key="1">
    <source>
        <dbReference type="ARBA" id="ARBA00022490"/>
    </source>
</evidence>
<evidence type="ECO:0000256" key="4">
    <source>
        <dbReference type="ARBA" id="ARBA00022679"/>
    </source>
</evidence>
<keyword evidence="5 8" id="KW-0547">Nucleotide-binding</keyword>
<dbReference type="EMBL" id="JADIMX010000034">
    <property type="protein sequence ID" value="MBO8434018.1"/>
    <property type="molecule type" value="Genomic_DNA"/>
</dbReference>
<dbReference type="InterPro" id="IPR001048">
    <property type="entry name" value="Asp/Glu/Uridylate_kinase"/>
</dbReference>
<evidence type="ECO:0000256" key="2">
    <source>
        <dbReference type="ARBA" id="ARBA00022605"/>
    </source>
</evidence>
<reference evidence="10" key="1">
    <citation type="submission" date="2020-10" db="EMBL/GenBank/DDBJ databases">
        <authorList>
            <person name="Gilroy R."/>
        </authorList>
    </citation>
    <scope>NUCLEOTIDE SEQUENCE</scope>
    <source>
        <strain evidence="10">F6-4510</strain>
    </source>
</reference>
<dbReference type="PIRSF" id="PIRSF000729">
    <property type="entry name" value="GK"/>
    <property type="match status" value="1"/>
</dbReference>
<dbReference type="GO" id="GO:0004349">
    <property type="term" value="F:glutamate 5-kinase activity"/>
    <property type="evidence" value="ECO:0007669"/>
    <property type="project" value="UniProtKB-UniRule"/>
</dbReference>
<feature type="binding site" evidence="8">
    <location>
        <position position="144"/>
    </location>
    <ligand>
        <name>substrate</name>
    </ligand>
</feature>
<proteinExistence type="inferred from homology"/>
<sequence length="265" mass="29272">MDIREKLKNSKRVVVKVGTSTITYPESGRLNLKRIEKMAWVLSDLVNEGKEVVLVSSGAIGVGSIRLNFTERPKETRKKQAAASVGQAVLMQIYQNFFNQYNHSIAQILMTKDDVNIEKRRFNIENTFETLFEMGVIPIVNANDTISTEEIEFSDNDRLSAIVAEITKADLLIILTDIDALYDSDPRVNPNAKRVAVVESITDDIMAMAGTNGSKYSVGGMITKLEAGKICVDNNIHMVVANGKDPKIIGQIIDGEDIGTFFVGK</sequence>
<feature type="binding site" evidence="8">
    <location>
        <begin position="176"/>
        <end position="177"/>
    </location>
    <ligand>
        <name>ATP</name>
        <dbReference type="ChEBI" id="CHEBI:30616"/>
    </ligand>
</feature>
<keyword evidence="3 8" id="KW-0641">Proline biosynthesis</keyword>
<dbReference type="InterPro" id="IPR036393">
    <property type="entry name" value="AceGlu_kinase-like_sf"/>
</dbReference>
<comment type="function">
    <text evidence="8">Catalyzes the transfer of a phosphate group to glutamate to form L-glutamate 5-phosphate.</text>
</comment>
<dbReference type="HAMAP" id="MF_00456">
    <property type="entry name" value="ProB"/>
    <property type="match status" value="1"/>
</dbReference>
<dbReference type="Proteomes" id="UP000823611">
    <property type="component" value="Unassembled WGS sequence"/>
</dbReference>
<dbReference type="PANTHER" id="PTHR43654">
    <property type="entry name" value="GLUTAMATE 5-KINASE"/>
    <property type="match status" value="1"/>
</dbReference>
<comment type="caution">
    <text evidence="10">The sequence shown here is derived from an EMBL/GenBank/DDBJ whole genome shotgun (WGS) entry which is preliminary data.</text>
</comment>
<evidence type="ECO:0000256" key="3">
    <source>
        <dbReference type="ARBA" id="ARBA00022650"/>
    </source>
</evidence>
<gene>
    <name evidence="8 10" type="primary">proB</name>
    <name evidence="10" type="ORF">IAC55_01685</name>
</gene>
<comment type="catalytic activity">
    <reaction evidence="8">
        <text>L-glutamate + ATP = L-glutamyl 5-phosphate + ADP</text>
        <dbReference type="Rhea" id="RHEA:14877"/>
        <dbReference type="ChEBI" id="CHEBI:29985"/>
        <dbReference type="ChEBI" id="CHEBI:30616"/>
        <dbReference type="ChEBI" id="CHEBI:58274"/>
        <dbReference type="ChEBI" id="CHEBI:456216"/>
        <dbReference type="EC" id="2.7.2.11"/>
    </reaction>
</comment>
<keyword evidence="7 8" id="KW-0067">ATP-binding</keyword>
<keyword evidence="2 8" id="KW-0028">Amino-acid biosynthesis</keyword>